<dbReference type="InterPro" id="IPR045229">
    <property type="entry name" value="TPP_enz"/>
</dbReference>
<feature type="domain" description="Thiamine pyrophosphate enzyme N-terminal TPP-binding" evidence="14">
    <location>
        <begin position="12"/>
        <end position="124"/>
    </location>
</feature>
<keyword evidence="16" id="KW-1185">Reference proteome</keyword>
<evidence type="ECO:0000313" key="16">
    <source>
        <dbReference type="Proteomes" id="UP000184383"/>
    </source>
</evidence>
<keyword evidence="6 11" id="KW-0808">Transferase</keyword>
<protein>
    <recommendedName>
        <fullName evidence="4 11">Acetolactate synthase</fullName>
        <ecNumber evidence="4 11">2.2.1.6</ecNumber>
    </recommendedName>
</protein>
<dbReference type="CDD" id="cd07035">
    <property type="entry name" value="TPP_PYR_POX_like"/>
    <property type="match status" value="1"/>
</dbReference>
<evidence type="ECO:0000256" key="8">
    <source>
        <dbReference type="ARBA" id="ARBA00022842"/>
    </source>
</evidence>
<dbReference type="PROSITE" id="PS00187">
    <property type="entry name" value="TPP_ENZYMES"/>
    <property type="match status" value="1"/>
</dbReference>
<dbReference type="Gene3D" id="3.40.50.970">
    <property type="match status" value="2"/>
</dbReference>
<proteinExistence type="inferred from homology"/>
<dbReference type="InterPro" id="IPR029061">
    <property type="entry name" value="THDP-binding"/>
</dbReference>
<dbReference type="GeneID" id="63753189"/>
<dbReference type="InterPro" id="IPR029035">
    <property type="entry name" value="DHS-like_NAD/FAD-binding_dom"/>
</dbReference>
<dbReference type="SUPFAM" id="SSF52467">
    <property type="entry name" value="DHS-like NAD/FAD-binding domain"/>
    <property type="match status" value="1"/>
</dbReference>
<dbReference type="GO" id="GO:0030976">
    <property type="term" value="F:thiamine pyrophosphate binding"/>
    <property type="evidence" value="ECO:0007669"/>
    <property type="project" value="UniProtKB-UniRule"/>
</dbReference>
<dbReference type="GO" id="GO:0000287">
    <property type="term" value="F:magnesium ion binding"/>
    <property type="evidence" value="ECO:0007669"/>
    <property type="project" value="UniProtKB-UniRule"/>
</dbReference>
<name>A0A1L9RN56_ASPWE</name>
<comment type="similarity">
    <text evidence="3 11">Belongs to the TPP enzyme family.</text>
</comment>
<dbReference type="OrthoDB" id="16262at2759"/>
<comment type="pathway">
    <text evidence="2 11">Amino-acid biosynthesis; L-valine biosynthesis; L-valine from pyruvate: step 1/4.</text>
</comment>
<dbReference type="AlphaFoldDB" id="A0A1L9RN56"/>
<dbReference type="PANTHER" id="PTHR18968">
    <property type="entry name" value="THIAMINE PYROPHOSPHATE ENZYMES"/>
    <property type="match status" value="1"/>
</dbReference>
<sequence>MQTKDLAGLLGKDVLRELLYAHGIKHIFGYPGGAALPLFDGIYKSKIDFILSHHEQGAGHMAEGYARASGKPGVVLVTSGPGTSNVVTPMLDALLDGTPMVVFCGQVSTSVQGTRAFQEIDVAALSKPCTKWSVCVNNIHDLPGSIDEAFRIARDKRPGPVLVAVPKNIGEAVYIPDILQPSLCKEVHSRVGSPNGIVNLHDTIDRIADLVNTAERPVICAGQGVLNASNGPSLLASLVDKAHIPVTTTLLGLGCFDETRDEALQMVGTHGTPYANYAIQNADLVIALGARLDERAVGNAGGYAPKAREAAHRATGGIVQFDISLETAGKVITADETVVGDLAETLPILLSRVHDDNKRTAWFNQIRYWKHTHFPSIPTNKGTHCLPQQIVIELDRQLQSLDQQTIVTTGVGQHQMWAARFLQWHRSHSMVTSGGLGTMGFGLPSAIGAKLANPDKMVVNIDGDASLGMSLQEFSTAAQYNIAVKTIIFNNGQQEMVAQMQKAAYNGRVCFVHQQNPDFVMLANSVGIRGIRCTTARELPSCIQWLLQSEGPAVLDVTTDETEMVPIVAGGQALDCMVLN</sequence>
<dbReference type="STRING" id="1073089.A0A1L9RN56"/>
<dbReference type="InterPro" id="IPR012846">
    <property type="entry name" value="Acetolactate_synth_lsu"/>
</dbReference>
<dbReference type="InterPro" id="IPR039368">
    <property type="entry name" value="AHAS_TPP"/>
</dbReference>
<dbReference type="GO" id="GO:0005948">
    <property type="term" value="C:acetolactate synthase complex"/>
    <property type="evidence" value="ECO:0007669"/>
    <property type="project" value="TreeGrafter"/>
</dbReference>
<keyword evidence="9 11" id="KW-0786">Thiamine pyrophosphate</keyword>
<comment type="pathway">
    <text evidence="1 11">Amino-acid biosynthesis; L-isoleucine biosynthesis; L-isoleucine from 2-oxobutanoate: step 1/4.</text>
</comment>
<comment type="cofactor">
    <cofactor evidence="11">
        <name>thiamine diphosphate</name>
        <dbReference type="ChEBI" id="CHEBI:58937"/>
    </cofactor>
    <text evidence="11">Binds 1 thiamine pyrophosphate per subunit.</text>
</comment>
<evidence type="ECO:0000259" key="14">
    <source>
        <dbReference type="Pfam" id="PF02776"/>
    </source>
</evidence>
<comment type="catalytic activity">
    <reaction evidence="11">
        <text>2 pyruvate + H(+) = (2S)-2-acetolactate + CO2</text>
        <dbReference type="Rhea" id="RHEA:25249"/>
        <dbReference type="ChEBI" id="CHEBI:15361"/>
        <dbReference type="ChEBI" id="CHEBI:15378"/>
        <dbReference type="ChEBI" id="CHEBI:16526"/>
        <dbReference type="ChEBI" id="CHEBI:58476"/>
        <dbReference type="EC" id="2.2.1.6"/>
    </reaction>
</comment>
<dbReference type="PANTHER" id="PTHR18968:SF13">
    <property type="entry name" value="ACETOLACTATE SYNTHASE CATALYTIC SUBUNIT, MITOCHONDRIAL"/>
    <property type="match status" value="1"/>
</dbReference>
<evidence type="ECO:0000256" key="1">
    <source>
        <dbReference type="ARBA" id="ARBA00004974"/>
    </source>
</evidence>
<evidence type="ECO:0000256" key="5">
    <source>
        <dbReference type="ARBA" id="ARBA00022605"/>
    </source>
</evidence>
<dbReference type="Gene3D" id="3.40.50.1220">
    <property type="entry name" value="TPP-binding domain"/>
    <property type="match status" value="1"/>
</dbReference>
<dbReference type="GO" id="GO:0050660">
    <property type="term" value="F:flavin adenine dinucleotide binding"/>
    <property type="evidence" value="ECO:0007669"/>
    <property type="project" value="InterPro"/>
</dbReference>
<evidence type="ECO:0000256" key="4">
    <source>
        <dbReference type="ARBA" id="ARBA00013145"/>
    </source>
</evidence>
<dbReference type="InterPro" id="IPR012000">
    <property type="entry name" value="Thiamin_PyroP_enz_cen_dom"/>
</dbReference>
<keyword evidence="7 11" id="KW-0479">Metal-binding</keyword>
<keyword evidence="8 11" id="KW-0460">Magnesium</keyword>
<organism evidence="15 16">
    <name type="scientific">Aspergillus wentii DTO 134E9</name>
    <dbReference type="NCBI Taxonomy" id="1073089"/>
    <lineage>
        <taxon>Eukaryota</taxon>
        <taxon>Fungi</taxon>
        <taxon>Dikarya</taxon>
        <taxon>Ascomycota</taxon>
        <taxon>Pezizomycotina</taxon>
        <taxon>Eurotiomycetes</taxon>
        <taxon>Eurotiomycetidae</taxon>
        <taxon>Eurotiales</taxon>
        <taxon>Aspergillaceae</taxon>
        <taxon>Aspergillus</taxon>
        <taxon>Aspergillus subgen. Cremei</taxon>
    </lineage>
</organism>
<dbReference type="EC" id="2.2.1.6" evidence="4 11"/>
<dbReference type="CDD" id="cd02015">
    <property type="entry name" value="TPP_AHAS"/>
    <property type="match status" value="1"/>
</dbReference>
<dbReference type="GO" id="GO:0003984">
    <property type="term" value="F:acetolactate synthase activity"/>
    <property type="evidence" value="ECO:0007669"/>
    <property type="project" value="UniProtKB-EC"/>
</dbReference>
<dbReference type="InterPro" id="IPR012001">
    <property type="entry name" value="Thiamin_PyroP_enz_TPP-bd_dom"/>
</dbReference>
<evidence type="ECO:0000256" key="9">
    <source>
        <dbReference type="ARBA" id="ARBA00023052"/>
    </source>
</evidence>
<accession>A0A1L9RN56</accession>
<evidence type="ECO:0000256" key="6">
    <source>
        <dbReference type="ARBA" id="ARBA00022679"/>
    </source>
</evidence>
<evidence type="ECO:0000259" key="13">
    <source>
        <dbReference type="Pfam" id="PF02775"/>
    </source>
</evidence>
<dbReference type="FunFam" id="3.40.50.1220:FF:000008">
    <property type="entry name" value="Acetolactate synthase"/>
    <property type="match status" value="1"/>
</dbReference>
<dbReference type="VEuPathDB" id="FungiDB:ASPWEDRAFT_49867"/>
<dbReference type="FunFam" id="3.40.50.970:FF:000007">
    <property type="entry name" value="Acetolactate synthase"/>
    <property type="match status" value="1"/>
</dbReference>
<dbReference type="InterPro" id="IPR011766">
    <property type="entry name" value="TPP_enzyme_TPP-bd"/>
</dbReference>
<keyword evidence="5 11" id="KW-0028">Amino-acid biosynthesis</keyword>
<evidence type="ECO:0000256" key="3">
    <source>
        <dbReference type="ARBA" id="ARBA00007812"/>
    </source>
</evidence>
<comment type="cofactor">
    <cofactor evidence="11">
        <name>Mg(2+)</name>
        <dbReference type="ChEBI" id="CHEBI:18420"/>
    </cofactor>
    <text evidence="11">Binds 1 Mg(2+) ion per subunit.</text>
</comment>
<dbReference type="EMBL" id="KV878211">
    <property type="protein sequence ID" value="OJJ36342.1"/>
    <property type="molecule type" value="Genomic_DNA"/>
</dbReference>
<evidence type="ECO:0000259" key="12">
    <source>
        <dbReference type="Pfam" id="PF00205"/>
    </source>
</evidence>
<dbReference type="SUPFAM" id="SSF52518">
    <property type="entry name" value="Thiamin diphosphate-binding fold (THDP-binding)"/>
    <property type="match status" value="2"/>
</dbReference>
<dbReference type="GO" id="GO:0009097">
    <property type="term" value="P:isoleucine biosynthetic process"/>
    <property type="evidence" value="ECO:0007669"/>
    <property type="project" value="UniProtKB-UniPathway"/>
</dbReference>
<feature type="domain" description="Thiamine pyrophosphate enzyme TPP-binding" evidence="13">
    <location>
        <begin position="410"/>
        <end position="557"/>
    </location>
</feature>
<dbReference type="GO" id="GO:0009099">
    <property type="term" value="P:L-valine biosynthetic process"/>
    <property type="evidence" value="ECO:0007669"/>
    <property type="project" value="UniProtKB-UniPathway"/>
</dbReference>
<dbReference type="GO" id="GO:0005739">
    <property type="term" value="C:mitochondrion"/>
    <property type="evidence" value="ECO:0007669"/>
    <property type="project" value="TreeGrafter"/>
</dbReference>
<dbReference type="UniPathway" id="UPA00047">
    <property type="reaction ID" value="UER00055"/>
</dbReference>
<evidence type="ECO:0000256" key="2">
    <source>
        <dbReference type="ARBA" id="ARBA00005025"/>
    </source>
</evidence>
<gene>
    <name evidence="15" type="ORF">ASPWEDRAFT_49867</name>
</gene>
<evidence type="ECO:0000313" key="15">
    <source>
        <dbReference type="EMBL" id="OJJ36342.1"/>
    </source>
</evidence>
<evidence type="ECO:0000256" key="11">
    <source>
        <dbReference type="RuleBase" id="RU003591"/>
    </source>
</evidence>
<evidence type="ECO:0000256" key="10">
    <source>
        <dbReference type="ARBA" id="ARBA00023304"/>
    </source>
</evidence>
<dbReference type="Pfam" id="PF00205">
    <property type="entry name" value="TPP_enzyme_M"/>
    <property type="match status" value="1"/>
</dbReference>
<reference evidence="16" key="1">
    <citation type="journal article" date="2017" name="Genome Biol.">
        <title>Comparative genomics reveals high biological diversity and specific adaptations in the industrially and medically important fungal genus Aspergillus.</title>
        <authorList>
            <person name="de Vries R.P."/>
            <person name="Riley R."/>
            <person name="Wiebenga A."/>
            <person name="Aguilar-Osorio G."/>
            <person name="Amillis S."/>
            <person name="Uchima C.A."/>
            <person name="Anderluh G."/>
            <person name="Asadollahi M."/>
            <person name="Askin M."/>
            <person name="Barry K."/>
            <person name="Battaglia E."/>
            <person name="Bayram O."/>
            <person name="Benocci T."/>
            <person name="Braus-Stromeyer S.A."/>
            <person name="Caldana C."/>
            <person name="Canovas D."/>
            <person name="Cerqueira G.C."/>
            <person name="Chen F."/>
            <person name="Chen W."/>
            <person name="Choi C."/>
            <person name="Clum A."/>
            <person name="Dos Santos R.A."/>
            <person name="Damasio A.R."/>
            <person name="Diallinas G."/>
            <person name="Emri T."/>
            <person name="Fekete E."/>
            <person name="Flipphi M."/>
            <person name="Freyberg S."/>
            <person name="Gallo A."/>
            <person name="Gournas C."/>
            <person name="Habgood R."/>
            <person name="Hainaut M."/>
            <person name="Harispe M.L."/>
            <person name="Henrissat B."/>
            <person name="Hilden K.S."/>
            <person name="Hope R."/>
            <person name="Hossain A."/>
            <person name="Karabika E."/>
            <person name="Karaffa L."/>
            <person name="Karanyi Z."/>
            <person name="Krasevec N."/>
            <person name="Kuo A."/>
            <person name="Kusch H."/>
            <person name="LaButti K."/>
            <person name="Lagendijk E.L."/>
            <person name="Lapidus A."/>
            <person name="Levasseur A."/>
            <person name="Lindquist E."/>
            <person name="Lipzen A."/>
            <person name="Logrieco A.F."/>
            <person name="MacCabe A."/>
            <person name="Maekelae M.R."/>
            <person name="Malavazi I."/>
            <person name="Melin P."/>
            <person name="Meyer V."/>
            <person name="Mielnichuk N."/>
            <person name="Miskei M."/>
            <person name="Molnar A.P."/>
            <person name="Mule G."/>
            <person name="Ngan C.Y."/>
            <person name="Orejas M."/>
            <person name="Orosz E."/>
            <person name="Ouedraogo J.P."/>
            <person name="Overkamp K.M."/>
            <person name="Park H.-S."/>
            <person name="Perrone G."/>
            <person name="Piumi F."/>
            <person name="Punt P.J."/>
            <person name="Ram A.F."/>
            <person name="Ramon A."/>
            <person name="Rauscher S."/>
            <person name="Record E."/>
            <person name="Riano-Pachon D.M."/>
            <person name="Robert V."/>
            <person name="Roehrig J."/>
            <person name="Ruller R."/>
            <person name="Salamov A."/>
            <person name="Salih N.S."/>
            <person name="Samson R.A."/>
            <person name="Sandor E."/>
            <person name="Sanguinetti M."/>
            <person name="Schuetze T."/>
            <person name="Sepcic K."/>
            <person name="Shelest E."/>
            <person name="Sherlock G."/>
            <person name="Sophianopoulou V."/>
            <person name="Squina F.M."/>
            <person name="Sun H."/>
            <person name="Susca A."/>
            <person name="Todd R.B."/>
            <person name="Tsang A."/>
            <person name="Unkles S.E."/>
            <person name="van de Wiele N."/>
            <person name="van Rossen-Uffink D."/>
            <person name="Oliveira J.V."/>
            <person name="Vesth T.C."/>
            <person name="Visser J."/>
            <person name="Yu J.-H."/>
            <person name="Zhou M."/>
            <person name="Andersen M.R."/>
            <person name="Archer D.B."/>
            <person name="Baker S.E."/>
            <person name="Benoit I."/>
            <person name="Brakhage A.A."/>
            <person name="Braus G.H."/>
            <person name="Fischer R."/>
            <person name="Frisvad J.C."/>
            <person name="Goldman G.H."/>
            <person name="Houbraken J."/>
            <person name="Oakley B."/>
            <person name="Pocsi I."/>
            <person name="Scazzocchio C."/>
            <person name="Seiboth B."/>
            <person name="vanKuyk P.A."/>
            <person name="Wortman J."/>
            <person name="Dyer P.S."/>
            <person name="Grigoriev I.V."/>
        </authorList>
    </citation>
    <scope>NUCLEOTIDE SEQUENCE [LARGE SCALE GENOMIC DNA]</scope>
    <source>
        <strain evidence="16">DTO 134E9</strain>
    </source>
</reference>
<dbReference type="Pfam" id="PF02775">
    <property type="entry name" value="TPP_enzyme_C"/>
    <property type="match status" value="1"/>
</dbReference>
<dbReference type="Proteomes" id="UP000184383">
    <property type="component" value="Unassembled WGS sequence"/>
</dbReference>
<evidence type="ECO:0000256" key="7">
    <source>
        <dbReference type="ARBA" id="ARBA00022723"/>
    </source>
</evidence>
<dbReference type="Pfam" id="PF02776">
    <property type="entry name" value="TPP_enzyme_N"/>
    <property type="match status" value="1"/>
</dbReference>
<keyword evidence="10 11" id="KW-0100">Branched-chain amino acid biosynthesis</keyword>
<dbReference type="NCBIfam" id="TIGR00118">
    <property type="entry name" value="acolac_lg"/>
    <property type="match status" value="1"/>
</dbReference>
<dbReference type="RefSeq" id="XP_040690018.1">
    <property type="nucleotide sequence ID" value="XM_040837341.1"/>
</dbReference>
<dbReference type="UniPathway" id="UPA00049">
    <property type="reaction ID" value="UER00059"/>
</dbReference>
<feature type="domain" description="Thiamine pyrophosphate enzyme central" evidence="12">
    <location>
        <begin position="204"/>
        <end position="347"/>
    </location>
</feature>
<dbReference type="InterPro" id="IPR000399">
    <property type="entry name" value="TPP-bd_CS"/>
</dbReference>